<dbReference type="Pfam" id="PF04195">
    <property type="entry name" value="Transposase_28"/>
    <property type="match status" value="1"/>
</dbReference>
<feature type="region of interest" description="Disordered" evidence="2">
    <location>
        <begin position="194"/>
        <end position="226"/>
    </location>
</feature>
<feature type="coiled-coil region" evidence="1">
    <location>
        <begin position="509"/>
        <end position="536"/>
    </location>
</feature>
<feature type="domain" description="Transposase (putative) gypsy type" evidence="3">
    <location>
        <begin position="16"/>
        <end position="71"/>
    </location>
</feature>
<comment type="caution">
    <text evidence="4">The sequence shown here is derived from an EMBL/GenBank/DDBJ whole genome shotgun (WGS) entry which is preliminary data.</text>
</comment>
<dbReference type="PANTHER" id="PTHR31099:SF28">
    <property type="entry name" value="F5J5.12"/>
    <property type="match status" value="1"/>
</dbReference>
<dbReference type="AlphaFoldDB" id="A0A6L2L5V7"/>
<feature type="compositionally biased region" description="Basic residues" evidence="2">
    <location>
        <begin position="194"/>
        <end position="203"/>
    </location>
</feature>
<keyword evidence="1" id="KW-0175">Coiled coil</keyword>
<gene>
    <name evidence="4" type="ORF">Tci_028428</name>
</gene>
<reference evidence="4" key="1">
    <citation type="journal article" date="2019" name="Sci. Rep.">
        <title>Draft genome of Tanacetum cinerariifolium, the natural source of mosquito coil.</title>
        <authorList>
            <person name="Yamashiro T."/>
            <person name="Shiraishi A."/>
            <person name="Satake H."/>
            <person name="Nakayama K."/>
        </authorList>
    </citation>
    <scope>NUCLEOTIDE SEQUENCE</scope>
</reference>
<evidence type="ECO:0000259" key="3">
    <source>
        <dbReference type="Pfam" id="PF04195"/>
    </source>
</evidence>
<sequence length="721" mass="79056">MPIGKIGAYTRFFEFANFRLPLSNFLVNVLRHYRINMSQLNVSAAGKVSHFEMLCHVHGIVPTIGLFCCYYVNSKNKGWISFSKRPDSDVVAPFWKFSKPFLCLIGMSRNYTLDEDTYPTFLCDDRTEMDLFAFIKVADPTKVKSDLEASVERLFDEGGSADQEDSAGGGGQDSGTGLVTGVKIIVAEDVTTKKPKCPRKKRQAVTDASGSCHPPKKLRGDYGTSGEVATSGKSPCVLKELLARSMLNIKAGVAAVATLPMVTSSVYATPEHKSGAPANFITGLNLCTIGASERFVISLDSSHHSGANAFGAEDDSIIRFAVVSSVMTEAVVTSHAATTPSVPKTGTKVTYLVYAYIFHYFDSMETVKADAAEFNIRTARQACLNVEVRMQTEYCLCERKRLESEYEKQTDLLKARDEEIENLKAQLLLKETKAAKAAHLMLKFLPLRPRRKNSNEIDALKQRNVALKNEKESLDGKVAELQSSVSTKDLEQKDLNVAVHVLETICFGLHDQVLGYERLKEQIEEFQDEYLSALGATISRAIKKGIQDGLSAGINHGKEGRSLASVVVYNPAAKVNYNRPSKASRELRGSAKTLQQSDQLLLVFGLLWLSVKNLVGEADTFDSVLVTIATTTALSTTFAFASSVPPITIEDYENIGTDGPEDAQGNVASFPTIEFEKEELDTTPEHDPPSGTNLVMVLFDLSFVVTIDRGHLWPFCSGSCT</sequence>
<name>A0A6L2L5V7_TANCI</name>
<protein>
    <recommendedName>
        <fullName evidence="3">Transposase (putative) gypsy type domain-containing protein</fullName>
    </recommendedName>
</protein>
<dbReference type="PANTHER" id="PTHR31099">
    <property type="entry name" value="OS06G0165300 PROTEIN"/>
    <property type="match status" value="1"/>
</dbReference>
<accession>A0A6L2L5V7</accession>
<organism evidence="4">
    <name type="scientific">Tanacetum cinerariifolium</name>
    <name type="common">Dalmatian daisy</name>
    <name type="synonym">Chrysanthemum cinerariifolium</name>
    <dbReference type="NCBI Taxonomy" id="118510"/>
    <lineage>
        <taxon>Eukaryota</taxon>
        <taxon>Viridiplantae</taxon>
        <taxon>Streptophyta</taxon>
        <taxon>Embryophyta</taxon>
        <taxon>Tracheophyta</taxon>
        <taxon>Spermatophyta</taxon>
        <taxon>Magnoliopsida</taxon>
        <taxon>eudicotyledons</taxon>
        <taxon>Gunneridae</taxon>
        <taxon>Pentapetalae</taxon>
        <taxon>asterids</taxon>
        <taxon>campanulids</taxon>
        <taxon>Asterales</taxon>
        <taxon>Asteraceae</taxon>
        <taxon>Asteroideae</taxon>
        <taxon>Anthemideae</taxon>
        <taxon>Anthemidinae</taxon>
        <taxon>Tanacetum</taxon>
    </lineage>
</organism>
<evidence type="ECO:0000256" key="2">
    <source>
        <dbReference type="SAM" id="MobiDB-lite"/>
    </source>
</evidence>
<feature type="coiled-coil region" evidence="1">
    <location>
        <begin position="399"/>
        <end position="484"/>
    </location>
</feature>
<evidence type="ECO:0000313" key="4">
    <source>
        <dbReference type="EMBL" id="GEU56450.1"/>
    </source>
</evidence>
<dbReference type="InterPro" id="IPR007321">
    <property type="entry name" value="Transposase_28"/>
</dbReference>
<proteinExistence type="predicted"/>
<evidence type="ECO:0000256" key="1">
    <source>
        <dbReference type="SAM" id="Coils"/>
    </source>
</evidence>
<dbReference type="EMBL" id="BKCJ010003664">
    <property type="protein sequence ID" value="GEU56450.1"/>
    <property type="molecule type" value="Genomic_DNA"/>
</dbReference>